<evidence type="ECO:0000256" key="1">
    <source>
        <dbReference type="ARBA" id="ARBA00004651"/>
    </source>
</evidence>
<dbReference type="InterPro" id="IPR000515">
    <property type="entry name" value="MetI-like"/>
</dbReference>
<evidence type="ECO:0000256" key="3">
    <source>
        <dbReference type="ARBA" id="ARBA00022475"/>
    </source>
</evidence>
<feature type="transmembrane region" description="Helical" evidence="7">
    <location>
        <begin position="159"/>
        <end position="181"/>
    </location>
</feature>
<feature type="transmembrane region" description="Helical" evidence="7">
    <location>
        <begin position="94"/>
        <end position="113"/>
    </location>
</feature>
<accession>A0ABQ4KI59</accession>
<comment type="caution">
    <text evidence="9">The sequence shown here is derived from an EMBL/GenBank/DDBJ whole genome shotgun (WGS) entry which is preliminary data.</text>
</comment>
<name>A0ABQ4KI59_9BACI</name>
<dbReference type="PANTHER" id="PTHR43744">
    <property type="entry name" value="ABC TRANSPORTER PERMEASE PROTEIN MG189-RELATED-RELATED"/>
    <property type="match status" value="1"/>
</dbReference>
<feature type="transmembrane region" description="Helical" evidence="7">
    <location>
        <begin position="26"/>
        <end position="52"/>
    </location>
</feature>
<keyword evidence="6 7" id="KW-0472">Membrane</keyword>
<feature type="transmembrane region" description="Helical" evidence="7">
    <location>
        <begin position="125"/>
        <end position="147"/>
    </location>
</feature>
<dbReference type="PROSITE" id="PS50928">
    <property type="entry name" value="ABC_TM1"/>
    <property type="match status" value="1"/>
</dbReference>
<keyword evidence="2" id="KW-0813">Transport</keyword>
<evidence type="ECO:0000256" key="4">
    <source>
        <dbReference type="ARBA" id="ARBA00022692"/>
    </source>
</evidence>
<feature type="domain" description="ABC transmembrane type-1" evidence="8">
    <location>
        <begin position="90"/>
        <end position="285"/>
    </location>
</feature>
<keyword evidence="10" id="KW-1185">Reference proteome</keyword>
<dbReference type="CDD" id="cd06261">
    <property type="entry name" value="TM_PBP2"/>
    <property type="match status" value="1"/>
</dbReference>
<dbReference type="InterPro" id="IPR035906">
    <property type="entry name" value="MetI-like_sf"/>
</dbReference>
<evidence type="ECO:0000259" key="8">
    <source>
        <dbReference type="PROSITE" id="PS50928"/>
    </source>
</evidence>
<feature type="transmembrane region" description="Helical" evidence="7">
    <location>
        <begin position="202"/>
        <end position="223"/>
    </location>
</feature>
<dbReference type="EMBL" id="BORB01000007">
    <property type="protein sequence ID" value="GIN56829.1"/>
    <property type="molecule type" value="Genomic_DNA"/>
</dbReference>
<evidence type="ECO:0000313" key="9">
    <source>
        <dbReference type="EMBL" id="GIN56829.1"/>
    </source>
</evidence>
<organism evidence="9 10">
    <name type="scientific">Lederbergia ruris</name>
    <dbReference type="NCBI Taxonomy" id="217495"/>
    <lineage>
        <taxon>Bacteria</taxon>
        <taxon>Bacillati</taxon>
        <taxon>Bacillota</taxon>
        <taxon>Bacilli</taxon>
        <taxon>Bacillales</taxon>
        <taxon>Bacillaceae</taxon>
        <taxon>Lederbergia</taxon>
    </lineage>
</organism>
<proteinExistence type="predicted"/>
<reference evidence="9 10" key="1">
    <citation type="submission" date="2021-03" db="EMBL/GenBank/DDBJ databases">
        <title>Antimicrobial resistance genes in bacteria isolated from Japanese honey, and their potential for conferring macrolide and lincosamide resistance in the American foulbrood pathogen Paenibacillus larvae.</title>
        <authorList>
            <person name="Okamoto M."/>
            <person name="Kumagai M."/>
            <person name="Kanamori H."/>
            <person name="Takamatsu D."/>
        </authorList>
    </citation>
    <scope>NUCLEOTIDE SEQUENCE [LARGE SCALE GENOMIC DNA]</scope>
    <source>
        <strain evidence="9 10">J8TS2</strain>
    </source>
</reference>
<dbReference type="RefSeq" id="WP_246516770.1">
    <property type="nucleotide sequence ID" value="NZ_BORB01000007.1"/>
</dbReference>
<feature type="transmembrane region" description="Helical" evidence="7">
    <location>
        <begin position="264"/>
        <end position="285"/>
    </location>
</feature>
<keyword evidence="5 7" id="KW-1133">Transmembrane helix</keyword>
<dbReference type="PANTHER" id="PTHR43744:SF12">
    <property type="entry name" value="ABC TRANSPORTER PERMEASE PROTEIN MG189-RELATED"/>
    <property type="match status" value="1"/>
</dbReference>
<dbReference type="Gene3D" id="1.10.3720.10">
    <property type="entry name" value="MetI-like"/>
    <property type="match status" value="1"/>
</dbReference>
<dbReference type="SUPFAM" id="SSF161098">
    <property type="entry name" value="MetI-like"/>
    <property type="match status" value="1"/>
</dbReference>
<evidence type="ECO:0000256" key="2">
    <source>
        <dbReference type="ARBA" id="ARBA00022448"/>
    </source>
</evidence>
<evidence type="ECO:0000313" key="10">
    <source>
        <dbReference type="Proteomes" id="UP000679950"/>
    </source>
</evidence>
<evidence type="ECO:0000256" key="7">
    <source>
        <dbReference type="SAM" id="Phobius"/>
    </source>
</evidence>
<protein>
    <submittedName>
        <fullName evidence="9">ABC transporter permease protein YesQ</fullName>
    </submittedName>
</protein>
<keyword evidence="3" id="KW-1003">Cell membrane</keyword>
<dbReference type="Proteomes" id="UP000679950">
    <property type="component" value="Unassembled WGS sequence"/>
</dbReference>
<evidence type="ECO:0000256" key="5">
    <source>
        <dbReference type="ARBA" id="ARBA00022989"/>
    </source>
</evidence>
<gene>
    <name evidence="9" type="primary">yesQ_2</name>
    <name evidence="9" type="ORF">J8TS2_11480</name>
</gene>
<sequence>MRVKNIAPTEKTNAFTAKYSFSPHRIIGFIVLWGFLLSVVIFTIFPIVLAFLNSFKTNKEINLGETLLPKVWHLSNYIEAWQQANFSIFTWNSVYISIASTIGTLIVASLAAYAVDRIAFPGKKWFVFIQAATMFISIGAVVLRPQYDIMVSLGLNKSLWGVIIILIAGHATTFFLLLGFFRGVPKELDEAAMIDGCGYFKIYWRIILPLITPGLGVAGLFMFRQAWNEYILPLVFTMTTPELQPLTVGLANLRYGSSGDAAQMHLMLAGSCISILPILIVYVFANKSFMQMSAGSLKG</sequence>
<evidence type="ECO:0000256" key="6">
    <source>
        <dbReference type="ARBA" id="ARBA00023136"/>
    </source>
</evidence>
<comment type="subcellular location">
    <subcellularLocation>
        <location evidence="1">Cell membrane</location>
        <topology evidence="1">Multi-pass membrane protein</topology>
    </subcellularLocation>
</comment>
<keyword evidence="4 7" id="KW-0812">Transmembrane</keyword>